<keyword evidence="15 19" id="KW-0234">DNA repair</keyword>
<protein>
    <recommendedName>
        <fullName evidence="5 19">ATP-dependent DNA helicase II subunit 2</fullName>
        <ecNumber evidence="4 19">3.6.4.12</ecNumber>
    </recommendedName>
</protein>
<reference evidence="22" key="1">
    <citation type="submission" date="2021-03" db="EMBL/GenBank/DDBJ databases">
        <authorList>
            <person name="Tagirdzhanova G."/>
        </authorList>
    </citation>
    <scope>NUCLEOTIDE SEQUENCE</scope>
</reference>
<keyword evidence="16 19" id="KW-0539">Nucleus</keyword>
<evidence type="ECO:0000259" key="21">
    <source>
        <dbReference type="PROSITE" id="PS50234"/>
    </source>
</evidence>
<sequence length="732" mass="82013">MADKEATVYIVDMGISMGEKRNARKESDLDWAMTYVWEKITSTVATDRKTAQLGVIGLRTDRTENELDSEDSFQNISVLQEISQLQLPGLKDLRQKVKVNDTADGDAISALVIAIQIITKHCKKLKYKRKIVLVTDGRGSMDADDISQITEKIKSDEIELVVIGVDFDDPDYGFKEEDKDPEKAINEAMLRTLVEDCEGVFGTMQQAIEELGIPRLKTTRPVPSYKGQLTLGDPEQFDSALCIDVERFPRVMVRRPLAASQYVQRSDLSNGHVSTQSSATMMPDADGADAGPTSADGHTLTSVRNARTYQVLDEEAPGGKRDVSRDDLAKGYEYGRTAVHISESDLNVTKLETQPGLEIIGFVPWSTFERYMTMSVSCVVIAQKTNSKAIMALSSLIHALFELESYAVARLVTKADKEPLITLLAPSIEVDYECLLDVQLPYAEDVRSYKFPPLDRVVTVSGKQIREHRNLPSDALSAAMSDYVDRMDLSDLGKDEEGNPAEYMNMTDTYSPVLHRIDQAVRWRAVHPTEPIPPPYEILTRYSNPPEELIARAKKKLEKLIVAADVKKVPPKVRSRKRNRNEIRPLSGLDVGALLLGNKSKKIKISRENPIPEFKQALDSTESEDSVYDAVKQLSTIIETQIKDSFGDIAYGKVVEELGVMRDEMIDLEEPEAYNEFMRSLKGKLLGETLGGDRKDMWYEIRKNKLGLIERKSSDRSHVDEDEAKAFLSSRS</sequence>
<dbReference type="Gene3D" id="1.25.40.240">
    <property type="entry name" value="Ku, C-terminal domain"/>
    <property type="match status" value="1"/>
</dbReference>
<evidence type="ECO:0000256" key="18">
    <source>
        <dbReference type="ARBA" id="ARBA00047995"/>
    </source>
</evidence>
<feature type="region of interest" description="Disordered" evidence="20">
    <location>
        <begin position="713"/>
        <end position="732"/>
    </location>
</feature>
<evidence type="ECO:0000256" key="10">
    <source>
        <dbReference type="ARBA" id="ARBA00022806"/>
    </source>
</evidence>
<evidence type="ECO:0000256" key="15">
    <source>
        <dbReference type="ARBA" id="ARBA00023204"/>
    </source>
</evidence>
<organism evidence="22 23">
    <name type="scientific">Imshaugia aleurites</name>
    <dbReference type="NCBI Taxonomy" id="172621"/>
    <lineage>
        <taxon>Eukaryota</taxon>
        <taxon>Fungi</taxon>
        <taxon>Dikarya</taxon>
        <taxon>Ascomycota</taxon>
        <taxon>Pezizomycotina</taxon>
        <taxon>Lecanoromycetes</taxon>
        <taxon>OSLEUM clade</taxon>
        <taxon>Lecanoromycetidae</taxon>
        <taxon>Lecanorales</taxon>
        <taxon>Lecanorineae</taxon>
        <taxon>Parmeliaceae</taxon>
        <taxon>Imshaugia</taxon>
    </lineage>
</organism>
<evidence type="ECO:0000256" key="7">
    <source>
        <dbReference type="ARBA" id="ARBA00022741"/>
    </source>
</evidence>
<comment type="function">
    <text evidence="17">Single-stranded DNA-dependent ATP-dependent helicase. Involved in non-homologous end joining (NHEJ) DNA double strand break repair. DNA-binding is sequence-independent but has a high affinity to nicks in double-stranded DNA and to the ends of duplex DNA. Binds to naturally occurring chromosomal ends, and therefore provides chromosomal end protection. Required also for telomere recombination to repair telomeric ends in the absence of telomerase. KU70, of the KU70/KU80 heterodimer, binds to the stem loop of TLC1, the RNA component of telomerase. Involved in telomere maintenance. Interacts with telomeric repeats and subtelomeric sequences thereby controlling telomere length and protecting against subtelomeric rearrangement. Maintains telomeric chromatin, which is involved in silencing the expression of genes located at the telomere. Required for mating-type switching.</text>
</comment>
<evidence type="ECO:0000313" key="23">
    <source>
        <dbReference type="Proteomes" id="UP000664534"/>
    </source>
</evidence>
<name>A0A8H3HZF7_9LECA</name>
<feature type="region of interest" description="Disordered" evidence="20">
    <location>
        <begin position="268"/>
        <end position="299"/>
    </location>
</feature>
<dbReference type="GO" id="GO:0003684">
    <property type="term" value="F:damaged DNA binding"/>
    <property type="evidence" value="ECO:0007669"/>
    <property type="project" value="InterPro"/>
</dbReference>
<keyword evidence="6" id="KW-0158">Chromosome</keyword>
<dbReference type="InterPro" id="IPR016194">
    <property type="entry name" value="SPOC-like_C_dom_sf"/>
</dbReference>
<evidence type="ECO:0000256" key="16">
    <source>
        <dbReference type="ARBA" id="ARBA00023242"/>
    </source>
</evidence>
<proteinExistence type="inferred from homology"/>
<comment type="catalytic activity">
    <reaction evidence="18 19">
        <text>ATP + H2O = ADP + phosphate + H(+)</text>
        <dbReference type="Rhea" id="RHEA:13065"/>
        <dbReference type="ChEBI" id="CHEBI:15377"/>
        <dbReference type="ChEBI" id="CHEBI:15378"/>
        <dbReference type="ChEBI" id="CHEBI:30616"/>
        <dbReference type="ChEBI" id="CHEBI:43474"/>
        <dbReference type="ChEBI" id="CHEBI:456216"/>
        <dbReference type="EC" id="3.6.4.12"/>
    </reaction>
</comment>
<feature type="domain" description="VWFA" evidence="21">
    <location>
        <begin position="6"/>
        <end position="165"/>
    </location>
</feature>
<keyword evidence="11 19" id="KW-0067">ATP-binding</keyword>
<dbReference type="SMART" id="SM00559">
    <property type="entry name" value="Ku78"/>
    <property type="match status" value="1"/>
</dbReference>
<dbReference type="InterPro" id="IPR024193">
    <property type="entry name" value="Ku80"/>
</dbReference>
<keyword evidence="23" id="KW-1185">Reference proteome</keyword>
<evidence type="ECO:0000256" key="3">
    <source>
        <dbReference type="ARBA" id="ARBA00007726"/>
    </source>
</evidence>
<comment type="caution">
    <text evidence="22">The sequence shown here is derived from an EMBL/GenBank/DDBJ whole genome shotgun (WGS) entry which is preliminary data.</text>
</comment>
<dbReference type="SUPFAM" id="SSF53300">
    <property type="entry name" value="vWA-like"/>
    <property type="match status" value="1"/>
</dbReference>
<dbReference type="GO" id="GO:0005524">
    <property type="term" value="F:ATP binding"/>
    <property type="evidence" value="ECO:0007669"/>
    <property type="project" value="UniProtKB-UniRule"/>
</dbReference>
<keyword evidence="9 19" id="KW-0378">Hydrolase</keyword>
<dbReference type="GO" id="GO:0042162">
    <property type="term" value="F:telomeric DNA binding"/>
    <property type="evidence" value="ECO:0007669"/>
    <property type="project" value="InterPro"/>
</dbReference>
<evidence type="ECO:0000256" key="17">
    <source>
        <dbReference type="ARBA" id="ARBA00024890"/>
    </source>
</evidence>
<evidence type="ECO:0000256" key="2">
    <source>
        <dbReference type="ARBA" id="ARBA00004574"/>
    </source>
</evidence>
<dbReference type="FunFam" id="3.40.50.410:FF:000073">
    <property type="entry name" value="ATP-dependent DNA helicase II subunit 2"/>
    <property type="match status" value="1"/>
</dbReference>
<dbReference type="GO" id="GO:0016787">
    <property type="term" value="F:hydrolase activity"/>
    <property type="evidence" value="ECO:0007669"/>
    <property type="project" value="UniProtKB-KW"/>
</dbReference>
<dbReference type="GO" id="GO:0043564">
    <property type="term" value="C:Ku70:Ku80 complex"/>
    <property type="evidence" value="ECO:0007669"/>
    <property type="project" value="InterPro"/>
</dbReference>
<dbReference type="GO" id="GO:0006303">
    <property type="term" value="P:double-strand break repair via nonhomologous end joining"/>
    <property type="evidence" value="ECO:0007669"/>
    <property type="project" value="InterPro"/>
</dbReference>
<dbReference type="Pfam" id="PF03731">
    <property type="entry name" value="Ku_N"/>
    <property type="match status" value="1"/>
</dbReference>
<evidence type="ECO:0000313" key="22">
    <source>
        <dbReference type="EMBL" id="CAF9908887.1"/>
    </source>
</evidence>
<dbReference type="OrthoDB" id="30826at2759"/>
<evidence type="ECO:0000256" key="6">
    <source>
        <dbReference type="ARBA" id="ARBA00022454"/>
    </source>
</evidence>
<dbReference type="FunFam" id="1.10.1600.10:FF:000002">
    <property type="entry name" value="X-ray repair cross-complementing protein 5"/>
    <property type="match status" value="1"/>
</dbReference>
<evidence type="ECO:0000256" key="1">
    <source>
        <dbReference type="ARBA" id="ARBA00004123"/>
    </source>
</evidence>
<keyword evidence="10 19" id="KW-0347">Helicase</keyword>
<dbReference type="InterPro" id="IPR006164">
    <property type="entry name" value="DNA_bd_Ku70/Ku80"/>
</dbReference>
<dbReference type="Gene3D" id="1.10.1600.10">
    <property type="match status" value="1"/>
</dbReference>
<dbReference type="Gene3D" id="2.40.290.10">
    <property type="match status" value="1"/>
</dbReference>
<dbReference type="EMBL" id="CAJPDT010000005">
    <property type="protein sequence ID" value="CAF9908887.1"/>
    <property type="molecule type" value="Genomic_DNA"/>
</dbReference>
<accession>A0A8H3HZF7</accession>
<dbReference type="GO" id="GO:0006310">
    <property type="term" value="P:DNA recombination"/>
    <property type="evidence" value="ECO:0007669"/>
    <property type="project" value="UniProtKB-KW"/>
</dbReference>
<evidence type="ECO:0000256" key="13">
    <source>
        <dbReference type="ARBA" id="ARBA00023125"/>
    </source>
</evidence>
<dbReference type="InterPro" id="IPR036465">
    <property type="entry name" value="vWFA_dom_sf"/>
</dbReference>
<dbReference type="EC" id="3.6.4.12" evidence="4 19"/>
<dbReference type="PROSITE" id="PS50234">
    <property type="entry name" value="VWFA"/>
    <property type="match status" value="1"/>
</dbReference>
<keyword evidence="8 19" id="KW-0227">DNA damage</keyword>
<evidence type="ECO:0000256" key="14">
    <source>
        <dbReference type="ARBA" id="ARBA00023172"/>
    </source>
</evidence>
<dbReference type="InterPro" id="IPR005161">
    <property type="entry name" value="Ku_N"/>
</dbReference>
<dbReference type="PIRSF" id="PIRSF016570">
    <property type="entry name" value="Ku80"/>
    <property type="match status" value="1"/>
</dbReference>
<dbReference type="SUPFAM" id="SSF101420">
    <property type="entry name" value="C-terminal domain of Ku80"/>
    <property type="match status" value="1"/>
</dbReference>
<dbReference type="InterPro" id="IPR036494">
    <property type="entry name" value="Ku_C_sf"/>
</dbReference>
<gene>
    <name evidence="22" type="primary">KU80</name>
    <name evidence="22" type="ORF">IMSHALPRED_007529</name>
</gene>
<keyword evidence="13 19" id="KW-0238">DNA-binding</keyword>
<keyword evidence="14 19" id="KW-0233">DNA recombination</keyword>
<feature type="compositionally biased region" description="Polar residues" evidence="20">
    <location>
        <begin position="268"/>
        <end position="280"/>
    </location>
</feature>
<dbReference type="Pfam" id="PF02735">
    <property type="entry name" value="Ku"/>
    <property type="match status" value="1"/>
</dbReference>
<comment type="similarity">
    <text evidence="3 19">Belongs to the ku80 family.</text>
</comment>
<dbReference type="InterPro" id="IPR002035">
    <property type="entry name" value="VWF_A"/>
</dbReference>
<dbReference type="AlphaFoldDB" id="A0A8H3HZF7"/>
<dbReference type="GO" id="GO:0003690">
    <property type="term" value="F:double-stranded DNA binding"/>
    <property type="evidence" value="ECO:0007669"/>
    <property type="project" value="TreeGrafter"/>
</dbReference>
<evidence type="ECO:0000256" key="19">
    <source>
        <dbReference type="PIRNR" id="PIRNR016570"/>
    </source>
</evidence>
<dbReference type="PANTHER" id="PTHR12604:SF4">
    <property type="entry name" value="X-RAY REPAIR CROSS-COMPLEMENTING PROTEIN 5"/>
    <property type="match status" value="1"/>
</dbReference>
<keyword evidence="7 19" id="KW-0547">Nucleotide-binding</keyword>
<dbReference type="GO" id="GO:0003678">
    <property type="term" value="F:DNA helicase activity"/>
    <property type="evidence" value="ECO:0007669"/>
    <property type="project" value="UniProtKB-EC"/>
</dbReference>
<dbReference type="GO" id="GO:0000723">
    <property type="term" value="P:telomere maintenance"/>
    <property type="evidence" value="ECO:0007669"/>
    <property type="project" value="InterPro"/>
</dbReference>
<dbReference type="SUPFAM" id="SSF100939">
    <property type="entry name" value="SPOC domain-like"/>
    <property type="match status" value="1"/>
</dbReference>
<dbReference type="GO" id="GO:0000781">
    <property type="term" value="C:chromosome, telomeric region"/>
    <property type="evidence" value="ECO:0007669"/>
    <property type="project" value="UniProtKB-SubCell"/>
</dbReference>
<dbReference type="Pfam" id="PF08785">
    <property type="entry name" value="Ku_PK_bind"/>
    <property type="match status" value="1"/>
</dbReference>
<evidence type="ECO:0000256" key="11">
    <source>
        <dbReference type="ARBA" id="ARBA00022840"/>
    </source>
</evidence>
<dbReference type="Gene3D" id="3.40.50.410">
    <property type="entry name" value="von Willebrand factor, type A domain"/>
    <property type="match status" value="1"/>
</dbReference>
<dbReference type="InterPro" id="IPR014893">
    <property type="entry name" value="Ku_PK_bind"/>
</dbReference>
<dbReference type="CDD" id="cd00873">
    <property type="entry name" value="KU80"/>
    <property type="match status" value="1"/>
</dbReference>
<dbReference type="PANTHER" id="PTHR12604">
    <property type="entry name" value="KU AUTOANTIGEN DNA HELICASE"/>
    <property type="match status" value="1"/>
</dbReference>
<dbReference type="FunFam" id="2.40.290.10:FF:000008">
    <property type="entry name" value="ATP-dependent DNA helicase II subunit 2"/>
    <property type="match status" value="1"/>
</dbReference>
<evidence type="ECO:0000256" key="5">
    <source>
        <dbReference type="ARBA" id="ARBA00021792"/>
    </source>
</evidence>
<dbReference type="Proteomes" id="UP000664534">
    <property type="component" value="Unassembled WGS sequence"/>
</dbReference>
<keyword evidence="12" id="KW-0779">Telomere</keyword>
<evidence type="ECO:0000256" key="12">
    <source>
        <dbReference type="ARBA" id="ARBA00022895"/>
    </source>
</evidence>
<evidence type="ECO:0000256" key="4">
    <source>
        <dbReference type="ARBA" id="ARBA00012551"/>
    </source>
</evidence>
<evidence type="ECO:0000256" key="8">
    <source>
        <dbReference type="ARBA" id="ARBA00022763"/>
    </source>
</evidence>
<evidence type="ECO:0000256" key="20">
    <source>
        <dbReference type="SAM" id="MobiDB-lite"/>
    </source>
</evidence>
<evidence type="ECO:0000256" key="9">
    <source>
        <dbReference type="ARBA" id="ARBA00022801"/>
    </source>
</evidence>
<comment type="subcellular location">
    <subcellularLocation>
        <location evidence="2">Chromosome</location>
        <location evidence="2">Telomere</location>
    </subcellularLocation>
    <subcellularLocation>
        <location evidence="1 19">Nucleus</location>
    </subcellularLocation>
</comment>